<name>A0A849VFY7_9GAMM</name>
<dbReference type="PANTHER" id="PTHR46797:SF23">
    <property type="entry name" value="HTH-TYPE TRANSCRIPTIONAL REGULATOR SUTR"/>
    <property type="match status" value="1"/>
</dbReference>
<keyword evidence="1" id="KW-0805">Transcription regulation</keyword>
<keyword evidence="6" id="KW-1185">Reference proteome</keyword>
<dbReference type="PANTHER" id="PTHR46797">
    <property type="entry name" value="HTH-TYPE TRANSCRIPTIONAL REGULATOR"/>
    <property type="match status" value="1"/>
</dbReference>
<reference evidence="5 6" key="1">
    <citation type="submission" date="2020-04" db="EMBL/GenBank/DDBJ databases">
        <title>Pseudoalteromonas caenipelagi sp. nov., isolated from a tidal flat.</title>
        <authorList>
            <person name="Park S."/>
            <person name="Yoon J.-H."/>
        </authorList>
    </citation>
    <scope>NUCLEOTIDE SEQUENCE [LARGE SCALE GENOMIC DNA]</scope>
    <source>
        <strain evidence="5 6">JBTF-M23</strain>
    </source>
</reference>
<sequence length="77" mass="8651">MTQDEVLAVFGSNVQKERQSKEFSQETLAEMAELDRTYISSMERGKRNVSLVNIVKISNALSISPSKLFEGIREIDG</sequence>
<dbReference type="PROSITE" id="PS50943">
    <property type="entry name" value="HTH_CROC1"/>
    <property type="match status" value="1"/>
</dbReference>
<dbReference type="InterPro" id="IPR001387">
    <property type="entry name" value="Cro/C1-type_HTH"/>
</dbReference>
<dbReference type="Pfam" id="PF01381">
    <property type="entry name" value="HTH_3"/>
    <property type="match status" value="1"/>
</dbReference>
<dbReference type="CDD" id="cd00093">
    <property type="entry name" value="HTH_XRE"/>
    <property type="match status" value="1"/>
</dbReference>
<organism evidence="5 6">
    <name type="scientific">Pseudoalteromonas caenipelagi</name>
    <dbReference type="NCBI Taxonomy" id="2726988"/>
    <lineage>
        <taxon>Bacteria</taxon>
        <taxon>Pseudomonadati</taxon>
        <taxon>Pseudomonadota</taxon>
        <taxon>Gammaproteobacteria</taxon>
        <taxon>Alteromonadales</taxon>
        <taxon>Pseudoalteromonadaceae</taxon>
        <taxon>Pseudoalteromonas</taxon>
    </lineage>
</organism>
<feature type="domain" description="HTH cro/C1-type" evidence="4">
    <location>
        <begin position="14"/>
        <end position="68"/>
    </location>
</feature>
<accession>A0A849VFY7</accession>
<protein>
    <submittedName>
        <fullName evidence="5">Helix-turn-helix transcriptional regulator</fullName>
    </submittedName>
</protein>
<dbReference type="InterPro" id="IPR050807">
    <property type="entry name" value="TransReg_Diox_bact_type"/>
</dbReference>
<evidence type="ECO:0000313" key="6">
    <source>
        <dbReference type="Proteomes" id="UP000586305"/>
    </source>
</evidence>
<dbReference type="EMBL" id="JABBPG010000006">
    <property type="protein sequence ID" value="NOU51710.1"/>
    <property type="molecule type" value="Genomic_DNA"/>
</dbReference>
<dbReference type="Proteomes" id="UP000586305">
    <property type="component" value="Unassembled WGS sequence"/>
</dbReference>
<dbReference type="GO" id="GO:0003677">
    <property type="term" value="F:DNA binding"/>
    <property type="evidence" value="ECO:0007669"/>
    <property type="project" value="UniProtKB-KW"/>
</dbReference>
<proteinExistence type="predicted"/>
<dbReference type="InterPro" id="IPR010982">
    <property type="entry name" value="Lambda_DNA-bd_dom_sf"/>
</dbReference>
<dbReference type="SMART" id="SM00530">
    <property type="entry name" value="HTH_XRE"/>
    <property type="match status" value="1"/>
</dbReference>
<dbReference type="GO" id="GO:0003700">
    <property type="term" value="F:DNA-binding transcription factor activity"/>
    <property type="evidence" value="ECO:0007669"/>
    <property type="project" value="TreeGrafter"/>
</dbReference>
<keyword evidence="2" id="KW-0238">DNA-binding</keyword>
<evidence type="ECO:0000256" key="2">
    <source>
        <dbReference type="ARBA" id="ARBA00023125"/>
    </source>
</evidence>
<evidence type="ECO:0000256" key="1">
    <source>
        <dbReference type="ARBA" id="ARBA00023015"/>
    </source>
</evidence>
<keyword evidence="3" id="KW-0804">Transcription</keyword>
<evidence type="ECO:0000256" key="3">
    <source>
        <dbReference type="ARBA" id="ARBA00023163"/>
    </source>
</evidence>
<comment type="caution">
    <text evidence="5">The sequence shown here is derived from an EMBL/GenBank/DDBJ whole genome shotgun (WGS) entry which is preliminary data.</text>
</comment>
<dbReference type="Gene3D" id="1.10.260.40">
    <property type="entry name" value="lambda repressor-like DNA-binding domains"/>
    <property type="match status" value="1"/>
</dbReference>
<evidence type="ECO:0000313" key="5">
    <source>
        <dbReference type="EMBL" id="NOU51710.1"/>
    </source>
</evidence>
<gene>
    <name evidence="5" type="ORF">HG263_14330</name>
</gene>
<dbReference type="RefSeq" id="WP_171626772.1">
    <property type="nucleotide sequence ID" value="NZ_JABBPG010000006.1"/>
</dbReference>
<dbReference type="GO" id="GO:0005829">
    <property type="term" value="C:cytosol"/>
    <property type="evidence" value="ECO:0007669"/>
    <property type="project" value="TreeGrafter"/>
</dbReference>
<dbReference type="SUPFAM" id="SSF47413">
    <property type="entry name" value="lambda repressor-like DNA-binding domains"/>
    <property type="match status" value="1"/>
</dbReference>
<evidence type="ECO:0000259" key="4">
    <source>
        <dbReference type="PROSITE" id="PS50943"/>
    </source>
</evidence>
<dbReference type="AlphaFoldDB" id="A0A849VFY7"/>